<proteinExistence type="predicted"/>
<sequence>MSMLELITKASATSDHPTSDSQYPIVLNPDPILIDLKPQSLESNDESSFVKRVEGWEISRTDRQVIELGQKFFNQLKINLENPNNTNSFGKVEFISLLESYLRRSSDKLDIFIGLKPKDEGYTKLLVQNVGFLMGDAVLGLVLEACFAFEIWEVLEALIVNGLVSGSCSGTLIRNLVVRKRSDLICLCVKHVSNLQVSEVLSVLKFFLSPSKDACGSMNVVRKEWESEAVRAIEMGMDKGVGEKKPKNSAKDAAVLLMMAHDEFTTSELCLHYLLASQNFDDVIFSACIGKLNGSEIMGFVRYLKKWLVKYQKYPQACSSRKSSSKLGLKALESVPSLEHVAKCFGLVIDEHFSSLVMHPEFREEVKSIEVVVNSLASEARLCCSLANLCAVLKNHA</sequence>
<organism evidence="1 2">
    <name type="scientific">Deinandra increscens subsp. villosa</name>
    <dbReference type="NCBI Taxonomy" id="3103831"/>
    <lineage>
        <taxon>Eukaryota</taxon>
        <taxon>Viridiplantae</taxon>
        <taxon>Streptophyta</taxon>
        <taxon>Embryophyta</taxon>
        <taxon>Tracheophyta</taxon>
        <taxon>Spermatophyta</taxon>
        <taxon>Magnoliopsida</taxon>
        <taxon>eudicotyledons</taxon>
        <taxon>Gunneridae</taxon>
        <taxon>Pentapetalae</taxon>
        <taxon>asterids</taxon>
        <taxon>campanulids</taxon>
        <taxon>Asterales</taxon>
        <taxon>Asteraceae</taxon>
        <taxon>Asteroideae</taxon>
        <taxon>Heliantheae alliance</taxon>
        <taxon>Madieae</taxon>
        <taxon>Madiinae</taxon>
        <taxon>Deinandra</taxon>
    </lineage>
</organism>
<dbReference type="PANTHER" id="PTHR37181">
    <property type="entry name" value="F6A14.6 PROTEIN"/>
    <property type="match status" value="1"/>
</dbReference>
<dbReference type="AlphaFoldDB" id="A0AAP0DRL2"/>
<name>A0AAP0DRL2_9ASTR</name>
<evidence type="ECO:0000313" key="2">
    <source>
        <dbReference type="Proteomes" id="UP001408789"/>
    </source>
</evidence>
<comment type="caution">
    <text evidence="1">The sequence shown here is derived from an EMBL/GenBank/DDBJ whole genome shotgun (WGS) entry which is preliminary data.</text>
</comment>
<dbReference type="PANTHER" id="PTHR37181:SF1">
    <property type="entry name" value="F6A14.6 PROTEIN"/>
    <property type="match status" value="1"/>
</dbReference>
<accession>A0AAP0DRL2</accession>
<dbReference type="EMBL" id="JBCNJP010000007">
    <property type="protein sequence ID" value="KAK9075924.1"/>
    <property type="molecule type" value="Genomic_DNA"/>
</dbReference>
<dbReference type="Proteomes" id="UP001408789">
    <property type="component" value="Unassembled WGS sequence"/>
</dbReference>
<keyword evidence="2" id="KW-1185">Reference proteome</keyword>
<protein>
    <submittedName>
        <fullName evidence="1">Uncharacterized protein</fullName>
    </submittedName>
</protein>
<gene>
    <name evidence="1" type="ORF">SSX86_004254</name>
</gene>
<reference evidence="1 2" key="1">
    <citation type="submission" date="2024-04" db="EMBL/GenBank/DDBJ databases">
        <title>The reference genome of an endangered Asteraceae, Deinandra increscens subsp. villosa, native to the Central Coast of California.</title>
        <authorList>
            <person name="Guilliams M."/>
            <person name="Hasenstab-Lehman K."/>
            <person name="Meyer R."/>
            <person name="Mcevoy S."/>
        </authorList>
    </citation>
    <scope>NUCLEOTIDE SEQUENCE [LARGE SCALE GENOMIC DNA]</scope>
    <source>
        <tissue evidence="1">Leaf</tissue>
    </source>
</reference>
<evidence type="ECO:0000313" key="1">
    <source>
        <dbReference type="EMBL" id="KAK9075924.1"/>
    </source>
</evidence>